<proteinExistence type="predicted"/>
<dbReference type="Proteomes" id="UP001054945">
    <property type="component" value="Unassembled WGS sequence"/>
</dbReference>
<accession>A0AAV4NZK5</accession>
<comment type="caution">
    <text evidence="2">The sequence shown here is derived from an EMBL/GenBank/DDBJ whole genome shotgun (WGS) entry which is preliminary data.</text>
</comment>
<dbReference type="AlphaFoldDB" id="A0AAV4NZK5"/>
<evidence type="ECO:0000313" key="2">
    <source>
        <dbReference type="EMBL" id="GIX88467.1"/>
    </source>
</evidence>
<feature type="compositionally biased region" description="Basic and acidic residues" evidence="1">
    <location>
        <begin position="1"/>
        <end position="22"/>
    </location>
</feature>
<evidence type="ECO:0000313" key="3">
    <source>
        <dbReference type="Proteomes" id="UP001054945"/>
    </source>
</evidence>
<evidence type="ECO:0000256" key="1">
    <source>
        <dbReference type="SAM" id="MobiDB-lite"/>
    </source>
</evidence>
<reference evidence="2 3" key="1">
    <citation type="submission" date="2021-06" db="EMBL/GenBank/DDBJ databases">
        <title>Caerostris extrusa draft genome.</title>
        <authorList>
            <person name="Kono N."/>
            <person name="Arakawa K."/>
        </authorList>
    </citation>
    <scope>NUCLEOTIDE SEQUENCE [LARGE SCALE GENOMIC DNA]</scope>
</reference>
<feature type="region of interest" description="Disordered" evidence="1">
    <location>
        <begin position="1"/>
        <end position="23"/>
    </location>
</feature>
<organism evidence="2 3">
    <name type="scientific">Caerostris extrusa</name>
    <name type="common">Bark spider</name>
    <name type="synonym">Caerostris bankana</name>
    <dbReference type="NCBI Taxonomy" id="172846"/>
    <lineage>
        <taxon>Eukaryota</taxon>
        <taxon>Metazoa</taxon>
        <taxon>Ecdysozoa</taxon>
        <taxon>Arthropoda</taxon>
        <taxon>Chelicerata</taxon>
        <taxon>Arachnida</taxon>
        <taxon>Araneae</taxon>
        <taxon>Araneomorphae</taxon>
        <taxon>Entelegynae</taxon>
        <taxon>Araneoidea</taxon>
        <taxon>Araneidae</taxon>
        <taxon>Caerostris</taxon>
    </lineage>
</organism>
<protein>
    <submittedName>
        <fullName evidence="2">Uncharacterized protein</fullName>
    </submittedName>
</protein>
<dbReference type="EMBL" id="BPLR01003771">
    <property type="protein sequence ID" value="GIX88467.1"/>
    <property type="molecule type" value="Genomic_DNA"/>
</dbReference>
<sequence>MRKENPPIRPQETRWRSQEDYQHTTAVRKPPLCSVCPSVRVLLAPGIPALLRTLLPSFLSLSLSLLSSNPPFEPETFCQSCFVSKAVRVFLLRRVLIVILFACVY</sequence>
<keyword evidence="3" id="KW-1185">Reference proteome</keyword>
<gene>
    <name evidence="2" type="ORF">CEXT_684811</name>
</gene>
<name>A0AAV4NZK5_CAEEX</name>